<keyword evidence="1" id="KW-0472">Membrane</keyword>
<name>A0A6M4JBK4_9MOLU</name>
<dbReference type="RefSeq" id="WP_171113323.1">
    <property type="nucleotide sequence ID" value="NZ_CP053097.1"/>
</dbReference>
<evidence type="ECO:0000313" key="3">
    <source>
        <dbReference type="Proteomes" id="UP000502118"/>
    </source>
</evidence>
<dbReference type="Proteomes" id="UP000502118">
    <property type="component" value="Chromosome"/>
</dbReference>
<feature type="transmembrane region" description="Helical" evidence="1">
    <location>
        <begin position="12"/>
        <end position="34"/>
    </location>
</feature>
<dbReference type="AlphaFoldDB" id="A0A6M4JBK4"/>
<keyword evidence="3" id="KW-1185">Reference proteome</keyword>
<keyword evidence="1" id="KW-0812">Transmembrane</keyword>
<keyword evidence="1" id="KW-1133">Transmembrane helix</keyword>
<evidence type="ECO:0000256" key="1">
    <source>
        <dbReference type="SAM" id="Phobius"/>
    </source>
</evidence>
<evidence type="ECO:0000313" key="2">
    <source>
        <dbReference type="EMBL" id="QJR44344.1"/>
    </source>
</evidence>
<dbReference type="EMBL" id="CP053097">
    <property type="protein sequence ID" value="QJR44344.1"/>
    <property type="molecule type" value="Genomic_DNA"/>
</dbReference>
<gene>
    <name evidence="2" type="ORF">HLA92_02800</name>
</gene>
<proteinExistence type="predicted"/>
<sequence>MKIKNIPHKWKNIIWIFSSVLVISTLVGITFGTVKKDNYIQSYDFTKQIFDENEINKFLKIEKKDNISNITASDFASQFKKHVSLNSETLKQYTHITKDVNWDDYIIRIFNIIINKSDNSLNFMVEFKHKTTQKITIFQKIISGFKNTKLEKIQEQEVSKIKTTFTFKPIENKNINDWITSINKSNNPIEKTYLFSDLVQTLINREYVLYIVDKITKENNKISFKYKLWKLEFDRNISTFTQTFSDEFSSSIDVNSK</sequence>
<organism evidence="2 3">
    <name type="scientific">Mycoplasma miroungirhinis</name>
    <dbReference type="NCBI Taxonomy" id="754516"/>
    <lineage>
        <taxon>Bacteria</taxon>
        <taxon>Bacillati</taxon>
        <taxon>Mycoplasmatota</taxon>
        <taxon>Mollicutes</taxon>
        <taxon>Mycoplasmataceae</taxon>
        <taxon>Mycoplasma</taxon>
    </lineage>
</organism>
<dbReference type="KEGG" id="mmio:HLA92_02800"/>
<reference evidence="2 3" key="1">
    <citation type="submission" date="2020-05" db="EMBL/GenBank/DDBJ databases">
        <title>Novel Mycoplasma species detected in Mirounga angustirostris (northern elephant seal) from the USA.</title>
        <authorList>
            <person name="Volokhov D.V."/>
        </authorList>
    </citation>
    <scope>NUCLEOTIDE SEQUENCE [LARGE SCALE GENOMIC DNA]</scope>
    <source>
        <strain evidence="2 3">Mirounga ES2806-NAS</strain>
    </source>
</reference>
<accession>A0A6M4JBK4</accession>
<protein>
    <submittedName>
        <fullName evidence="2">Uncharacterized protein</fullName>
    </submittedName>
</protein>